<comment type="catalytic activity">
    <reaction evidence="1">
        <text>Hydrolysis of terminal non-reducing N-acetyl-D-hexosamine residues in N-acetyl-beta-D-hexosaminides.</text>
        <dbReference type="EC" id="3.2.1.52"/>
    </reaction>
</comment>
<comment type="caution">
    <text evidence="7">The sequence shown here is derived from an EMBL/GenBank/DDBJ whole genome shotgun (WGS) entry which is preliminary data.</text>
</comment>
<dbReference type="PROSITE" id="PS00775">
    <property type="entry name" value="GLYCOSYL_HYDROL_F3"/>
    <property type="match status" value="1"/>
</dbReference>
<dbReference type="GO" id="GO:0004563">
    <property type="term" value="F:beta-N-acetylhexosaminidase activity"/>
    <property type="evidence" value="ECO:0007669"/>
    <property type="project" value="UniProtKB-EC"/>
</dbReference>
<dbReference type="Pfam" id="PF00933">
    <property type="entry name" value="Glyco_hydro_3"/>
    <property type="match status" value="1"/>
</dbReference>
<protein>
    <recommendedName>
        <fullName evidence="3">beta-N-acetylhexosaminidase</fullName>
        <ecNumber evidence="3">3.2.1.52</ecNumber>
    </recommendedName>
</protein>
<keyword evidence="5" id="KW-0326">Glycosidase</keyword>
<dbReference type="Proteomes" id="UP000662572">
    <property type="component" value="Unassembled WGS sequence"/>
</dbReference>
<dbReference type="EC" id="3.2.1.52" evidence="3"/>
<reference evidence="7" key="2">
    <citation type="submission" date="2020-09" db="EMBL/GenBank/DDBJ databases">
        <authorList>
            <person name="Sun Q."/>
            <person name="Kim S."/>
        </authorList>
    </citation>
    <scope>NUCLEOTIDE SEQUENCE</scope>
    <source>
        <strain evidence="7">KCTC 32296</strain>
    </source>
</reference>
<dbReference type="InterPro" id="IPR036962">
    <property type="entry name" value="Glyco_hydro_3_N_sf"/>
</dbReference>
<dbReference type="PANTHER" id="PTHR30480">
    <property type="entry name" value="BETA-HEXOSAMINIDASE-RELATED"/>
    <property type="match status" value="1"/>
</dbReference>
<proteinExistence type="inferred from homology"/>
<evidence type="ECO:0000256" key="2">
    <source>
        <dbReference type="ARBA" id="ARBA00005336"/>
    </source>
</evidence>
<dbReference type="GO" id="GO:0005975">
    <property type="term" value="P:carbohydrate metabolic process"/>
    <property type="evidence" value="ECO:0007669"/>
    <property type="project" value="InterPro"/>
</dbReference>
<sequence>MVKACILGCSGLELTHREAEFFRRERPLGFILFGRNIDNPEQVKRLVAELKASAGHTDVLMLIDQEGGRVQRLKPPHWPLYPAAGTFARVSNDIYEQRELVRLSARLMAADLYELGINVDCAPVLDVPLPGGHDIVGDRAYGFDAETVAIMGRAACEGLLAGGVLPVIKHMPGHGRAVADSHHALPVVTATRSELEAVDFLPFEVNADMPLGMTAHIVYDAYERKHPATTSRKMVRLIRQKIGFDGLLLTDDLSMNALSGSMTDRVKAARAAGCDVMLHCNGKMEEMEAVAAHSPRLRGVAQKRFEAAWVRLNKRIEPVNVDEARLRLQQALSRIDKSSSRRTDPTEAFADTSLAAMRELGGV</sequence>
<dbReference type="NCBIfam" id="NF003740">
    <property type="entry name" value="PRK05337.1"/>
    <property type="match status" value="1"/>
</dbReference>
<dbReference type="RefSeq" id="WP_189486780.1">
    <property type="nucleotide sequence ID" value="NZ_BMZB01000003.1"/>
</dbReference>
<gene>
    <name evidence="7" type="ORF">GCM10011273_23680</name>
</gene>
<dbReference type="AlphaFoldDB" id="A0A918UV92"/>
<dbReference type="PANTHER" id="PTHR30480:SF13">
    <property type="entry name" value="BETA-HEXOSAMINIDASE"/>
    <property type="match status" value="1"/>
</dbReference>
<name>A0A918UV92_9CAUL</name>
<reference evidence="7" key="1">
    <citation type="journal article" date="2014" name="Int. J. Syst. Evol. Microbiol.">
        <title>Complete genome sequence of Corynebacterium casei LMG S-19264T (=DSM 44701T), isolated from a smear-ripened cheese.</title>
        <authorList>
            <consortium name="US DOE Joint Genome Institute (JGI-PGF)"/>
            <person name="Walter F."/>
            <person name="Albersmeier A."/>
            <person name="Kalinowski J."/>
            <person name="Ruckert C."/>
        </authorList>
    </citation>
    <scope>NUCLEOTIDE SEQUENCE</scope>
    <source>
        <strain evidence="7">KCTC 32296</strain>
    </source>
</reference>
<dbReference type="InterPro" id="IPR001764">
    <property type="entry name" value="Glyco_hydro_3_N"/>
</dbReference>
<dbReference type="InterPro" id="IPR019800">
    <property type="entry name" value="Glyco_hydro_3_AS"/>
</dbReference>
<evidence type="ECO:0000313" key="7">
    <source>
        <dbReference type="EMBL" id="GGZ36605.1"/>
    </source>
</evidence>
<accession>A0A918UV92</accession>
<dbReference type="EMBL" id="BMZB01000003">
    <property type="protein sequence ID" value="GGZ36605.1"/>
    <property type="molecule type" value="Genomic_DNA"/>
</dbReference>
<dbReference type="SUPFAM" id="SSF51445">
    <property type="entry name" value="(Trans)glycosidases"/>
    <property type="match status" value="1"/>
</dbReference>
<dbReference type="Gene3D" id="3.20.20.300">
    <property type="entry name" value="Glycoside hydrolase, family 3, N-terminal domain"/>
    <property type="match status" value="1"/>
</dbReference>
<evidence type="ECO:0000256" key="3">
    <source>
        <dbReference type="ARBA" id="ARBA00012663"/>
    </source>
</evidence>
<dbReference type="GO" id="GO:0009254">
    <property type="term" value="P:peptidoglycan turnover"/>
    <property type="evidence" value="ECO:0007669"/>
    <property type="project" value="TreeGrafter"/>
</dbReference>
<evidence type="ECO:0000256" key="4">
    <source>
        <dbReference type="ARBA" id="ARBA00022801"/>
    </source>
</evidence>
<evidence type="ECO:0000259" key="6">
    <source>
        <dbReference type="Pfam" id="PF00933"/>
    </source>
</evidence>
<evidence type="ECO:0000313" key="8">
    <source>
        <dbReference type="Proteomes" id="UP000662572"/>
    </source>
</evidence>
<evidence type="ECO:0000256" key="5">
    <source>
        <dbReference type="ARBA" id="ARBA00023295"/>
    </source>
</evidence>
<comment type="similarity">
    <text evidence="2">Belongs to the glycosyl hydrolase 3 family.</text>
</comment>
<organism evidence="7 8">
    <name type="scientific">Asticcacaulis endophyticus</name>
    <dbReference type="NCBI Taxonomy" id="1395890"/>
    <lineage>
        <taxon>Bacteria</taxon>
        <taxon>Pseudomonadati</taxon>
        <taxon>Pseudomonadota</taxon>
        <taxon>Alphaproteobacteria</taxon>
        <taxon>Caulobacterales</taxon>
        <taxon>Caulobacteraceae</taxon>
        <taxon>Asticcacaulis</taxon>
    </lineage>
</organism>
<evidence type="ECO:0000256" key="1">
    <source>
        <dbReference type="ARBA" id="ARBA00001231"/>
    </source>
</evidence>
<feature type="domain" description="Glycoside hydrolase family 3 N-terminal" evidence="6">
    <location>
        <begin position="29"/>
        <end position="312"/>
    </location>
</feature>
<keyword evidence="8" id="KW-1185">Reference proteome</keyword>
<keyword evidence="4 7" id="KW-0378">Hydrolase</keyword>
<dbReference type="InterPro" id="IPR050226">
    <property type="entry name" value="NagZ_Beta-hexosaminidase"/>
</dbReference>
<dbReference type="InterPro" id="IPR017853">
    <property type="entry name" value="GH"/>
</dbReference>